<accession>A0A1I6PGS4</accession>
<evidence type="ECO:0000313" key="3">
    <source>
        <dbReference type="Proteomes" id="UP000199239"/>
    </source>
</evidence>
<keyword evidence="3" id="KW-1185">Reference proteome</keyword>
<protein>
    <recommendedName>
        <fullName evidence="4">Sulfotransferase family protein</fullName>
    </recommendedName>
</protein>
<feature type="region of interest" description="Disordered" evidence="1">
    <location>
        <begin position="301"/>
        <end position="334"/>
    </location>
</feature>
<evidence type="ECO:0000313" key="2">
    <source>
        <dbReference type="EMBL" id="SFS39404.1"/>
    </source>
</evidence>
<evidence type="ECO:0008006" key="4">
    <source>
        <dbReference type="Google" id="ProtNLM"/>
    </source>
</evidence>
<dbReference type="STRING" id="394264.SAMN04488040_0158"/>
<dbReference type="AlphaFoldDB" id="A0A1I6PGS4"/>
<dbReference type="EMBL" id="FPAJ01000001">
    <property type="protein sequence ID" value="SFS39404.1"/>
    <property type="molecule type" value="Genomic_DNA"/>
</dbReference>
<organism evidence="2 3">
    <name type="scientific">Sulfitobacter marinus</name>
    <dbReference type="NCBI Taxonomy" id="394264"/>
    <lineage>
        <taxon>Bacteria</taxon>
        <taxon>Pseudomonadati</taxon>
        <taxon>Pseudomonadota</taxon>
        <taxon>Alphaproteobacteria</taxon>
        <taxon>Rhodobacterales</taxon>
        <taxon>Roseobacteraceae</taxon>
        <taxon>Sulfitobacter</taxon>
    </lineage>
</organism>
<dbReference type="SUPFAM" id="SSF52540">
    <property type="entry name" value="P-loop containing nucleoside triphosphate hydrolases"/>
    <property type="match status" value="1"/>
</dbReference>
<dbReference type="InterPro" id="IPR027417">
    <property type="entry name" value="P-loop_NTPase"/>
</dbReference>
<gene>
    <name evidence="2" type="ORF">SAMN04488040_0158</name>
</gene>
<name>A0A1I6PGS4_9RHOB</name>
<evidence type="ECO:0000256" key="1">
    <source>
        <dbReference type="SAM" id="MobiDB-lite"/>
    </source>
</evidence>
<sequence>MNRAVPLYGSVGTVPLLRLGEKLMDIIMHVGAHRTATTSFQSYLRANSDAITTSQTGVWGPLRIRKGLFSGIFPSPKLPGRSPERVKGRVALQLARAREAGMARLVLSEENMIGSSRHCVRTGLLFPAAGDRMARYCAAFDGKITRIMLNIRSPETWWASAASYAVSRGHDVPDQTKLDKIASAQRSWRDVITDLACAVPNAEIKVATFEEYAGRPDALLAEATGVAAPVNRDHFWLNRAPDLPALRTILAEGGQDPDLLPDATGRWNPFTDAQATALRETYCDDLFWLTAGADGLAQLTENNARERAGTSQPSGDPKKGHSHDSRQRYMAQSG</sequence>
<feature type="compositionally biased region" description="Basic and acidic residues" evidence="1">
    <location>
        <begin position="316"/>
        <end position="327"/>
    </location>
</feature>
<reference evidence="3" key="1">
    <citation type="submission" date="2016-10" db="EMBL/GenBank/DDBJ databases">
        <authorList>
            <person name="Varghese N."/>
            <person name="Submissions S."/>
        </authorList>
    </citation>
    <scope>NUCLEOTIDE SEQUENCE [LARGE SCALE GENOMIC DNA]</scope>
    <source>
        <strain evidence="3">DSM 23422</strain>
    </source>
</reference>
<dbReference type="Proteomes" id="UP000199239">
    <property type="component" value="Unassembled WGS sequence"/>
</dbReference>
<proteinExistence type="predicted"/>